<keyword evidence="9" id="KW-1185">Reference proteome</keyword>
<keyword evidence="3" id="KW-0731">Sigma factor</keyword>
<dbReference type="PANTHER" id="PTHR43133">
    <property type="entry name" value="RNA POLYMERASE ECF-TYPE SIGMA FACTO"/>
    <property type="match status" value="1"/>
</dbReference>
<keyword evidence="4" id="KW-0238">DNA-binding</keyword>
<reference evidence="8 9" key="1">
    <citation type="submission" date="2021-01" db="EMBL/GenBank/DDBJ databases">
        <title>Carboxyliciviraga sp.nov., isolated from coastal sediments.</title>
        <authorList>
            <person name="Lu D."/>
            <person name="Zhang T."/>
        </authorList>
    </citation>
    <scope>NUCLEOTIDE SEQUENCE [LARGE SCALE GENOMIC DNA]</scope>
    <source>
        <strain evidence="8 9">N1Y132</strain>
    </source>
</reference>
<dbReference type="Pfam" id="PF04545">
    <property type="entry name" value="Sigma70_r4"/>
    <property type="match status" value="1"/>
</dbReference>
<dbReference type="Proteomes" id="UP000605676">
    <property type="component" value="Unassembled WGS sequence"/>
</dbReference>
<feature type="domain" description="RNA polymerase sigma-70 region 2" evidence="6">
    <location>
        <begin position="27"/>
        <end position="95"/>
    </location>
</feature>
<evidence type="ECO:0000256" key="5">
    <source>
        <dbReference type="ARBA" id="ARBA00023163"/>
    </source>
</evidence>
<accession>A0ABS1HMV2</accession>
<dbReference type="RefSeq" id="WP_200466213.1">
    <property type="nucleotide sequence ID" value="NZ_JAENRR010000048.1"/>
</dbReference>
<dbReference type="PANTHER" id="PTHR43133:SF8">
    <property type="entry name" value="RNA POLYMERASE SIGMA FACTOR HI_1459-RELATED"/>
    <property type="match status" value="1"/>
</dbReference>
<dbReference type="InterPro" id="IPR014284">
    <property type="entry name" value="RNA_pol_sigma-70_dom"/>
</dbReference>
<dbReference type="NCBIfam" id="TIGR02937">
    <property type="entry name" value="sigma70-ECF"/>
    <property type="match status" value="1"/>
</dbReference>
<evidence type="ECO:0000256" key="2">
    <source>
        <dbReference type="ARBA" id="ARBA00023015"/>
    </source>
</evidence>
<keyword evidence="2" id="KW-0805">Transcription regulation</keyword>
<comment type="similarity">
    <text evidence="1">Belongs to the sigma-70 factor family. ECF subfamily.</text>
</comment>
<dbReference type="InterPro" id="IPR013324">
    <property type="entry name" value="RNA_pol_sigma_r3/r4-like"/>
</dbReference>
<dbReference type="Pfam" id="PF04542">
    <property type="entry name" value="Sigma70_r2"/>
    <property type="match status" value="1"/>
</dbReference>
<dbReference type="SUPFAM" id="SSF88659">
    <property type="entry name" value="Sigma3 and sigma4 domains of RNA polymerase sigma factors"/>
    <property type="match status" value="1"/>
</dbReference>
<gene>
    <name evidence="8" type="ORF">JIV24_16720</name>
</gene>
<comment type="caution">
    <text evidence="8">The sequence shown here is derived from an EMBL/GenBank/DDBJ whole genome shotgun (WGS) entry which is preliminary data.</text>
</comment>
<dbReference type="Gene3D" id="1.10.1740.10">
    <property type="match status" value="1"/>
</dbReference>
<dbReference type="InterPro" id="IPR036388">
    <property type="entry name" value="WH-like_DNA-bd_sf"/>
</dbReference>
<dbReference type="InterPro" id="IPR039425">
    <property type="entry name" value="RNA_pol_sigma-70-like"/>
</dbReference>
<dbReference type="CDD" id="cd06171">
    <property type="entry name" value="Sigma70_r4"/>
    <property type="match status" value="1"/>
</dbReference>
<dbReference type="Gene3D" id="1.10.10.10">
    <property type="entry name" value="Winged helix-like DNA-binding domain superfamily/Winged helix DNA-binding domain"/>
    <property type="match status" value="1"/>
</dbReference>
<proteinExistence type="inferred from homology"/>
<dbReference type="InterPro" id="IPR007627">
    <property type="entry name" value="RNA_pol_sigma70_r2"/>
</dbReference>
<evidence type="ECO:0000313" key="9">
    <source>
        <dbReference type="Proteomes" id="UP000605676"/>
    </source>
</evidence>
<evidence type="ECO:0000256" key="3">
    <source>
        <dbReference type="ARBA" id="ARBA00023082"/>
    </source>
</evidence>
<evidence type="ECO:0000256" key="1">
    <source>
        <dbReference type="ARBA" id="ARBA00010641"/>
    </source>
</evidence>
<keyword evidence="5" id="KW-0804">Transcription</keyword>
<dbReference type="EMBL" id="JAENRR010000048">
    <property type="protein sequence ID" value="MBK3518993.1"/>
    <property type="molecule type" value="Genomic_DNA"/>
</dbReference>
<evidence type="ECO:0000259" key="7">
    <source>
        <dbReference type="Pfam" id="PF04545"/>
    </source>
</evidence>
<dbReference type="SUPFAM" id="SSF88946">
    <property type="entry name" value="Sigma2 domain of RNA polymerase sigma factors"/>
    <property type="match status" value="1"/>
</dbReference>
<organism evidence="8 9">
    <name type="scientific">Carboxylicivirga marina</name>
    <dbReference type="NCBI Taxonomy" id="2800988"/>
    <lineage>
        <taxon>Bacteria</taxon>
        <taxon>Pseudomonadati</taxon>
        <taxon>Bacteroidota</taxon>
        <taxon>Bacteroidia</taxon>
        <taxon>Marinilabiliales</taxon>
        <taxon>Marinilabiliaceae</taxon>
        <taxon>Carboxylicivirga</taxon>
    </lineage>
</organism>
<sequence>MEKQLVLSDEKLVKDFVAGDRGSIDVLIERHKAKIFSYIVMCVKQQELAEDIFQEAFIRVIRTLKNGRYSDNGKFSSWVMRIAHNLIIDYYRKQKNQSVISNDNYEYDLFNSTKFSDKSIEEQMVAEQVLNEVGQLVKLLPDNQREVVVMRHYRDLSFKEIAEETNVSINTALGRMRYALMNLRRLAEERNISLTLS</sequence>
<evidence type="ECO:0000256" key="4">
    <source>
        <dbReference type="ARBA" id="ARBA00023125"/>
    </source>
</evidence>
<dbReference type="InterPro" id="IPR007630">
    <property type="entry name" value="RNA_pol_sigma70_r4"/>
</dbReference>
<evidence type="ECO:0000313" key="8">
    <source>
        <dbReference type="EMBL" id="MBK3518993.1"/>
    </source>
</evidence>
<evidence type="ECO:0000259" key="6">
    <source>
        <dbReference type="Pfam" id="PF04542"/>
    </source>
</evidence>
<feature type="domain" description="RNA polymerase sigma-70 region 4" evidence="7">
    <location>
        <begin position="140"/>
        <end position="184"/>
    </location>
</feature>
<protein>
    <submittedName>
        <fullName evidence="8">Sigma-70 family RNA polymerase sigma factor</fullName>
    </submittedName>
</protein>
<dbReference type="InterPro" id="IPR013325">
    <property type="entry name" value="RNA_pol_sigma_r2"/>
</dbReference>
<name>A0ABS1HMV2_9BACT</name>